<dbReference type="EC" id="2.6.1.7" evidence="1"/>
<dbReference type="EMBL" id="JALBCA010000021">
    <property type="protein sequence ID" value="KAI2389921.1"/>
    <property type="molecule type" value="Genomic_DNA"/>
</dbReference>
<organism evidence="1">
    <name type="scientific">Ophidiomyces ophidiicola</name>
    <dbReference type="NCBI Taxonomy" id="1387563"/>
    <lineage>
        <taxon>Eukaryota</taxon>
        <taxon>Fungi</taxon>
        <taxon>Dikarya</taxon>
        <taxon>Ascomycota</taxon>
        <taxon>Pezizomycotina</taxon>
        <taxon>Eurotiomycetes</taxon>
        <taxon>Eurotiomycetidae</taxon>
        <taxon>Onygenales</taxon>
        <taxon>Onygenaceae</taxon>
        <taxon>Ophidiomyces</taxon>
    </lineage>
</organism>
<accession>A0ACB8V177</accession>
<proteinExistence type="predicted"/>
<reference evidence="1" key="1">
    <citation type="journal article" date="2022" name="bioRxiv">
        <title>Population genetic analysis of Ophidiomyces ophidiicola, the causative agent of snake fungal disease, indicates recent introductions to the USA.</title>
        <authorList>
            <person name="Ladner J.T."/>
            <person name="Palmer J.M."/>
            <person name="Ettinger C.L."/>
            <person name="Stajich J.E."/>
            <person name="Farrell T.M."/>
            <person name="Glorioso B.M."/>
            <person name="Lawson B."/>
            <person name="Price S.J."/>
            <person name="Stengle A.G."/>
            <person name="Grear D.A."/>
            <person name="Lorch J.M."/>
        </authorList>
    </citation>
    <scope>NUCLEOTIDE SEQUENCE</scope>
    <source>
        <strain evidence="1">NWHC 24266-5</strain>
    </source>
</reference>
<keyword evidence="1" id="KW-0808">Transferase</keyword>
<protein>
    <submittedName>
        <fullName evidence="1">Arylformamidase</fullName>
        <ecNumber evidence="1">2.6.1.7</ecNumber>
    </submittedName>
</protein>
<gene>
    <name evidence="1" type="primary">BNA3</name>
    <name evidence="1" type="ORF">LOY88_001940</name>
</gene>
<keyword evidence="1" id="KW-0032">Aminotransferase</keyword>
<name>A0ACB8V177_9EURO</name>
<sequence length="387" mass="43679">MGQGFFGYNPPKFILDAAKIELDNVVSNQYAPTRGNPRLKKAIAEAYSPFFEKRIDPETEVVITSGANEGMLSAFMGFVEPGDEVIIFEPFFDQYISNIEMPGGTIKYVPLHPPKEGAVRKTRASEWSIDFQELEKAFNEKTRMIVINTPHNPVGKILSLEELEKIALLCVKYNTIIVSDEVYDRLYYAPFPRIATLSPQIAERTLTVGSVGKNFYATGWRVGYLIGPEHLIKYVAAAHTRICYSSVAPLQAAAAIGFEKADQVGFWDQSRQEMRGKIDRFCEVLDELGIPYTDPDGGYFVLANMAAVKLPESYPFPPHIAGRPRDFKLFWFLAMEFGVGTIPPTEFYTDANAYIGEDWIRFAICKPDEDLEEAKTRLRGLQKYMVK</sequence>
<evidence type="ECO:0000313" key="1">
    <source>
        <dbReference type="EMBL" id="KAI2389921.1"/>
    </source>
</evidence>
<comment type="caution">
    <text evidence="1">The sequence shown here is derived from an EMBL/GenBank/DDBJ whole genome shotgun (WGS) entry which is preliminary data.</text>
</comment>